<dbReference type="EMBL" id="CP159510">
    <property type="protein sequence ID" value="XCJ16772.1"/>
    <property type="molecule type" value="Genomic_DNA"/>
</dbReference>
<gene>
    <name evidence="1" type="ORF">ABNN70_14210</name>
</gene>
<name>A0AAU8IEW2_9BACL</name>
<proteinExistence type="predicted"/>
<sequence length="58" mass="6959">MNQINLLRTAVETRKKHLIRLLEQHHVTKESGKLDQWTLSELENEWKSYLELQKKDTG</sequence>
<reference evidence="1" key="1">
    <citation type="submission" date="2024-06" db="EMBL/GenBank/DDBJ databases">
        <authorList>
            <person name="Fan A."/>
            <person name="Zhang F.Y."/>
            <person name="Zhang L."/>
        </authorList>
    </citation>
    <scope>NUCLEOTIDE SEQUENCE</scope>
    <source>
        <strain evidence="1">Y61</strain>
    </source>
</reference>
<dbReference type="AlphaFoldDB" id="A0AAU8IEW2"/>
<dbReference type="RefSeq" id="WP_129928063.1">
    <property type="nucleotide sequence ID" value="NZ_CP159510.1"/>
</dbReference>
<accession>A0AAU8IEW2</accession>
<organism evidence="1">
    <name type="scientific">Sporolactobacillus sp. Y61</name>
    <dbReference type="NCBI Taxonomy" id="3160863"/>
    <lineage>
        <taxon>Bacteria</taxon>
        <taxon>Bacillati</taxon>
        <taxon>Bacillota</taxon>
        <taxon>Bacilli</taxon>
        <taxon>Bacillales</taxon>
        <taxon>Sporolactobacillaceae</taxon>
        <taxon>Sporolactobacillus</taxon>
    </lineage>
</organism>
<evidence type="ECO:0000313" key="1">
    <source>
        <dbReference type="EMBL" id="XCJ16772.1"/>
    </source>
</evidence>
<protein>
    <submittedName>
        <fullName evidence="1">Fur-regulated basic protein FbpA</fullName>
    </submittedName>
</protein>